<dbReference type="GO" id="GO:0003676">
    <property type="term" value="F:nucleic acid binding"/>
    <property type="evidence" value="ECO:0007669"/>
    <property type="project" value="InterPro"/>
</dbReference>
<evidence type="ECO:0000313" key="1">
    <source>
        <dbReference type="EMBL" id="RVW67573.1"/>
    </source>
</evidence>
<dbReference type="Gene3D" id="3.30.70.270">
    <property type="match status" value="1"/>
</dbReference>
<dbReference type="SUPFAM" id="SSF56672">
    <property type="entry name" value="DNA/RNA polymerases"/>
    <property type="match status" value="1"/>
</dbReference>
<dbReference type="SUPFAM" id="SSF53098">
    <property type="entry name" value="Ribonuclease H-like"/>
    <property type="match status" value="1"/>
</dbReference>
<reference evidence="1 2" key="1">
    <citation type="journal article" date="2018" name="PLoS Genet.">
        <title>Population sequencing reveals clonal diversity and ancestral inbreeding in the grapevine cultivar Chardonnay.</title>
        <authorList>
            <person name="Roach M.J."/>
            <person name="Johnson D.L."/>
            <person name="Bohlmann J."/>
            <person name="van Vuuren H.J."/>
            <person name="Jones S.J."/>
            <person name="Pretorius I.S."/>
            <person name="Schmidt S.A."/>
            <person name="Borneman A.R."/>
        </authorList>
    </citation>
    <scope>NUCLEOTIDE SEQUENCE [LARGE SCALE GENOMIC DNA]</scope>
    <source>
        <strain evidence="2">cv. Chardonnay</strain>
        <tissue evidence="1">Leaf</tissue>
    </source>
</reference>
<dbReference type="PANTHER" id="PTHR48475:SF1">
    <property type="entry name" value="RNASE H TYPE-1 DOMAIN-CONTAINING PROTEIN"/>
    <property type="match status" value="1"/>
</dbReference>
<protein>
    <recommendedName>
        <fullName evidence="3">RNase H type-1 domain-containing protein</fullName>
    </recommendedName>
</protein>
<proteinExistence type="predicted"/>
<dbReference type="Proteomes" id="UP000288805">
    <property type="component" value="Unassembled WGS sequence"/>
</dbReference>
<accession>A0A438G5T3</accession>
<evidence type="ECO:0000313" key="2">
    <source>
        <dbReference type="Proteomes" id="UP000288805"/>
    </source>
</evidence>
<evidence type="ECO:0008006" key="3">
    <source>
        <dbReference type="Google" id="ProtNLM"/>
    </source>
</evidence>
<dbReference type="AlphaFoldDB" id="A0A438G5T3"/>
<sequence length="1087" mass="123175">MTPTYLHSFSLPVFAAYVTERPLAPNTRPQAPQTTTYVQRPSHQFAKLGMHLSRAFQKLIEGGLLTLLAPNPVPHRFKLDLYCSYHQGPGHDTNHYNALRHAIQDLINQVLVRLGQPSVTTNLLHAHSTHAVSPPSRDIHHIDLIEDDCFHTVQFDPRWGTVLVDSFFTFDGRDIQIVTRKRRIAQPPPPVVRLFEGVASHEEKCFDSSLELDQSRDYHHSRGVDSYDDDGCSGHKVPSVLLDNGSALNVYPLTTAIAFGVLRIPIFFNLLPSQPWIHRAGVIPSSFHQKVKFIHDGQEPSEFIAAIDHDMTFGLGFIPTELSDGALGTFVSMAITPSFPDRASLLSLCFLENVTDNGVVVDPTEMIDGIVPHDEYRDEMDMMTMSQITSIVLLQPVSPFDMFGVSTIEIFDIDDEIAQPDSDRNSFNHDSDPIDERVSPAIGGLRVKDEIQKQLSVGFISMVEYPKWLANVILVPKKDNKVRVCVDFKDLNKANLKYDFPLPHIDLLVDSTAGHSMLSFMDRVMTFGLKNAGATYQRVVTTLFHDMMHRDVEVYVDDMICTFGVTSGKLLGHMVSERGIEVDLDKIKAILDMLVLKTEKEIKGFLGSTNLGYQEIEALHDRKSIKGSIVADHLALLLTSKDRPVDDDFPDEEFVAMTNLSRWCMYFDSATNQLGYRIGVMLVSPRDDNISRSVCLTFSDRHPITNNIVEYGACILGLETTLELSIRQIEVFGDSNLVLRFREIGRLGIAQNRFADGLATLASSIDIPIDVVVRSLLIKLRSALTYCCLIGETEVQDYLPWYYDIYQFLKSSTYLEVGTTKDRIALRSRFRRSYDERDCCQFVHKWPECQIHGDLIHAQPLELHALTSPWPFSIWGIDIIGKISPKSSSGHEFILVTIDYFTKWVEAASYARLTFARVASFIRGITSNITDHLHTETPFCIVGIPYLFLYLETKMGSLRIALKQHISETEWAKDRFDQLNLLDERRLRASDHVQAYQRKMTHAFRKQGSRTTSFTPSFGIDSEILDLKFLIRVSFIDDQGFELGSPKLSFPQDPESSSPEMSLYHLVTREWFDLEFVYRILLLADQS</sequence>
<dbReference type="PANTHER" id="PTHR48475">
    <property type="entry name" value="RIBONUCLEASE H"/>
    <property type="match status" value="1"/>
</dbReference>
<dbReference type="InterPro" id="IPR043128">
    <property type="entry name" value="Rev_trsase/Diguanyl_cyclase"/>
</dbReference>
<name>A0A438G5T3_VITVI</name>
<dbReference type="InterPro" id="IPR043502">
    <property type="entry name" value="DNA/RNA_pol_sf"/>
</dbReference>
<dbReference type="InterPro" id="IPR036397">
    <property type="entry name" value="RNaseH_sf"/>
</dbReference>
<dbReference type="EMBL" id="QGNW01000577">
    <property type="protein sequence ID" value="RVW67573.1"/>
    <property type="molecule type" value="Genomic_DNA"/>
</dbReference>
<dbReference type="Gene3D" id="3.30.420.10">
    <property type="entry name" value="Ribonuclease H-like superfamily/Ribonuclease H"/>
    <property type="match status" value="2"/>
</dbReference>
<comment type="caution">
    <text evidence="1">The sequence shown here is derived from an EMBL/GenBank/DDBJ whole genome shotgun (WGS) entry which is preliminary data.</text>
</comment>
<dbReference type="CDD" id="cd01647">
    <property type="entry name" value="RT_LTR"/>
    <property type="match status" value="1"/>
</dbReference>
<organism evidence="1 2">
    <name type="scientific">Vitis vinifera</name>
    <name type="common">Grape</name>
    <dbReference type="NCBI Taxonomy" id="29760"/>
    <lineage>
        <taxon>Eukaryota</taxon>
        <taxon>Viridiplantae</taxon>
        <taxon>Streptophyta</taxon>
        <taxon>Embryophyta</taxon>
        <taxon>Tracheophyta</taxon>
        <taxon>Spermatophyta</taxon>
        <taxon>Magnoliopsida</taxon>
        <taxon>eudicotyledons</taxon>
        <taxon>Gunneridae</taxon>
        <taxon>Pentapetalae</taxon>
        <taxon>rosids</taxon>
        <taxon>Vitales</taxon>
        <taxon>Vitaceae</taxon>
        <taxon>Viteae</taxon>
        <taxon>Vitis</taxon>
    </lineage>
</organism>
<gene>
    <name evidence="1" type="ORF">CK203_063016</name>
</gene>
<dbReference type="InterPro" id="IPR012337">
    <property type="entry name" value="RNaseH-like_sf"/>
</dbReference>